<gene>
    <name evidence="1" type="ORF">QI031_16645</name>
</gene>
<keyword evidence="2" id="KW-1185">Reference proteome</keyword>
<reference evidence="1 2" key="1">
    <citation type="journal article" date="2023" name="Limnol Oceanogr Lett">
        <title>Environmental adaptations by the intertidal Antarctic cyanobacterium Halotia branconii CENA392 as revealed using long-read genome sequencing.</title>
        <authorList>
            <person name="Dextro R.B."/>
            <person name="Delbaje E."/>
            <person name="Freitas P.N.N."/>
            <person name="Geraldes V."/>
            <person name="Pinto E."/>
            <person name="Long P.F."/>
            <person name="Fiore M.F."/>
        </authorList>
    </citation>
    <scope>NUCLEOTIDE SEQUENCE [LARGE SCALE GENOMIC DNA]</scope>
    <source>
        <strain evidence="1 2">CENA392</strain>
    </source>
</reference>
<organism evidence="1 2">
    <name type="scientific">Halotia branconii CENA392</name>
    <dbReference type="NCBI Taxonomy" id="1539056"/>
    <lineage>
        <taxon>Bacteria</taxon>
        <taxon>Bacillati</taxon>
        <taxon>Cyanobacteriota</taxon>
        <taxon>Cyanophyceae</taxon>
        <taxon>Nostocales</taxon>
        <taxon>Nodulariaceae</taxon>
        <taxon>Halotia</taxon>
    </lineage>
</organism>
<evidence type="ECO:0000313" key="1">
    <source>
        <dbReference type="EMBL" id="WGV23453.1"/>
    </source>
</evidence>
<protein>
    <submittedName>
        <fullName evidence="1">Uncharacterized protein</fullName>
    </submittedName>
</protein>
<dbReference type="RefSeq" id="WP_281480779.1">
    <property type="nucleotide sequence ID" value="NZ_CP124543.1"/>
</dbReference>
<proteinExistence type="predicted"/>
<sequence>MNNEDLSSIPQPDPSWYYYILWHKLFKAKFKLEQLIKFVGDIEEPNAESHEAINEDLLELVNLLETTRLSQE</sequence>
<accession>A0AAJ6NN47</accession>
<dbReference type="Proteomes" id="UP001223520">
    <property type="component" value="Chromosome"/>
</dbReference>
<name>A0AAJ6NN47_9CYAN</name>
<evidence type="ECO:0000313" key="2">
    <source>
        <dbReference type="Proteomes" id="UP001223520"/>
    </source>
</evidence>
<dbReference type="KEGG" id="hbq:QI031_16645"/>
<dbReference type="AlphaFoldDB" id="A0AAJ6NN47"/>
<dbReference type="EMBL" id="CP124543">
    <property type="protein sequence ID" value="WGV23453.1"/>
    <property type="molecule type" value="Genomic_DNA"/>
</dbReference>